<organism evidence="2 3">
    <name type="scientific">Flavobacterium zhoui</name>
    <dbReference type="NCBI Taxonomy" id="3230414"/>
    <lineage>
        <taxon>Bacteria</taxon>
        <taxon>Pseudomonadati</taxon>
        <taxon>Bacteroidota</taxon>
        <taxon>Flavobacteriia</taxon>
        <taxon>Flavobacteriales</taxon>
        <taxon>Flavobacteriaceae</taxon>
        <taxon>Flavobacterium</taxon>
    </lineage>
</organism>
<evidence type="ECO:0000259" key="1">
    <source>
        <dbReference type="SMART" id="SM01321"/>
    </source>
</evidence>
<evidence type="ECO:0000313" key="3">
    <source>
        <dbReference type="Proteomes" id="UP001600107"/>
    </source>
</evidence>
<dbReference type="Pfam" id="PF01797">
    <property type="entry name" value="Y1_Tnp"/>
    <property type="match status" value="1"/>
</dbReference>
<protein>
    <submittedName>
        <fullName evidence="2">IS200/IS605 family transposase</fullName>
    </submittedName>
</protein>
<dbReference type="PANTHER" id="PTHR33360:SF4">
    <property type="entry name" value="TRANSPOSASE IS200-LIKE PROTEIN"/>
    <property type="match status" value="1"/>
</dbReference>
<feature type="domain" description="Transposase IS200-like" evidence="1">
    <location>
        <begin position="11"/>
        <end position="131"/>
    </location>
</feature>
<dbReference type="RefSeq" id="WP_379851922.1">
    <property type="nucleotide sequence ID" value="NZ_JBHZPY010000008.1"/>
</dbReference>
<gene>
    <name evidence="2" type="primary">tnpA</name>
    <name evidence="2" type="ORF">ACFX5F_10065</name>
</gene>
<keyword evidence="3" id="KW-1185">Reference proteome</keyword>
<dbReference type="PANTHER" id="PTHR33360">
    <property type="entry name" value="TRANSPOSASE FOR INSERTION SEQUENCE ELEMENT IS200"/>
    <property type="match status" value="1"/>
</dbReference>
<dbReference type="EMBL" id="JBHZPY010000008">
    <property type="protein sequence ID" value="MFE3871570.1"/>
    <property type="molecule type" value="Genomic_DNA"/>
</dbReference>
<dbReference type="SMART" id="SM01321">
    <property type="entry name" value="Y1_Tnp"/>
    <property type="match status" value="1"/>
</dbReference>
<dbReference type="SUPFAM" id="SSF143422">
    <property type="entry name" value="Transposase IS200-like"/>
    <property type="match status" value="1"/>
</dbReference>
<dbReference type="NCBIfam" id="NF033573">
    <property type="entry name" value="transpos_IS200"/>
    <property type="match status" value="1"/>
</dbReference>
<accession>A0ABW6I5M0</accession>
<comment type="caution">
    <text evidence="2">The sequence shown here is derived from an EMBL/GenBank/DDBJ whole genome shotgun (WGS) entry which is preliminary data.</text>
</comment>
<proteinExistence type="predicted"/>
<sequence>MSEHIFKRHNKSLLLYHLVCPVKYRRNVLSEEVEISLVEICKNISERYEIHFVEIGADEKHVHFLIQSVPKISVEIIVRTVKSITAKEIFRLHPEVKSKLWGGNFWTSGYYINTVGQYGNENVIQKYIQNQREEKTVYKLFNKNQLRLTFE</sequence>
<dbReference type="InterPro" id="IPR036515">
    <property type="entry name" value="Transposase_17_sf"/>
</dbReference>
<dbReference type="InterPro" id="IPR002686">
    <property type="entry name" value="Transposase_17"/>
</dbReference>
<evidence type="ECO:0000313" key="2">
    <source>
        <dbReference type="EMBL" id="MFE3871570.1"/>
    </source>
</evidence>
<reference evidence="2 3" key="1">
    <citation type="submission" date="2024-06" db="EMBL/GenBank/DDBJ databases">
        <title>Flavobacterium spp. isolated from glacier.</title>
        <authorList>
            <person name="Han D."/>
        </authorList>
    </citation>
    <scope>NUCLEOTIDE SEQUENCE [LARGE SCALE GENOMIC DNA]</scope>
    <source>
        <strain evidence="2 3">ZS1P70</strain>
    </source>
</reference>
<dbReference type="Proteomes" id="UP001600107">
    <property type="component" value="Unassembled WGS sequence"/>
</dbReference>
<name>A0ABW6I5M0_9FLAO</name>
<dbReference type="Gene3D" id="3.30.70.1290">
    <property type="entry name" value="Transposase IS200-like"/>
    <property type="match status" value="1"/>
</dbReference>